<dbReference type="SUPFAM" id="SSF48452">
    <property type="entry name" value="TPR-like"/>
    <property type="match status" value="1"/>
</dbReference>
<dbReference type="SUPFAM" id="SSF46785">
    <property type="entry name" value="Winged helix' DNA-binding domain"/>
    <property type="match status" value="1"/>
</dbReference>
<feature type="repeat" description="TPR" evidence="1">
    <location>
        <begin position="797"/>
        <end position="830"/>
    </location>
</feature>
<protein>
    <submittedName>
        <fullName evidence="3">Tetratricopeptide repeat protein</fullName>
    </submittedName>
</protein>
<dbReference type="InterPro" id="IPR041664">
    <property type="entry name" value="AAA_16"/>
</dbReference>
<dbReference type="SUPFAM" id="SSF52540">
    <property type="entry name" value="P-loop containing nucleoside triphosphate hydrolases"/>
    <property type="match status" value="1"/>
</dbReference>
<name>A0ABW4YEF5_9GAMM</name>
<evidence type="ECO:0000313" key="4">
    <source>
        <dbReference type="Proteomes" id="UP001597337"/>
    </source>
</evidence>
<evidence type="ECO:0000313" key="3">
    <source>
        <dbReference type="EMBL" id="MFD2113854.1"/>
    </source>
</evidence>
<dbReference type="PROSITE" id="PS50005">
    <property type="entry name" value="TPR"/>
    <property type="match status" value="1"/>
</dbReference>
<dbReference type="PANTHER" id="PTHR12558">
    <property type="entry name" value="CELL DIVISION CYCLE 16,23,27"/>
    <property type="match status" value="1"/>
</dbReference>
<dbReference type="InterPro" id="IPR019734">
    <property type="entry name" value="TPR_rpt"/>
</dbReference>
<gene>
    <name evidence="3" type="ORF">ACFSJC_18560</name>
</gene>
<dbReference type="Pfam" id="PF13191">
    <property type="entry name" value="AAA_16"/>
    <property type="match status" value="1"/>
</dbReference>
<dbReference type="RefSeq" id="WP_386028688.1">
    <property type="nucleotide sequence ID" value="NZ_JBHUHX010000059.1"/>
</dbReference>
<evidence type="ECO:0000256" key="1">
    <source>
        <dbReference type="PROSITE-ProRule" id="PRU00339"/>
    </source>
</evidence>
<dbReference type="Proteomes" id="UP001597337">
    <property type="component" value="Unassembled WGS sequence"/>
</dbReference>
<keyword evidence="1" id="KW-0802">TPR repeat</keyword>
<accession>A0ABW4YEF5</accession>
<dbReference type="EMBL" id="JBHUHX010000059">
    <property type="protein sequence ID" value="MFD2113854.1"/>
    <property type="molecule type" value="Genomic_DNA"/>
</dbReference>
<dbReference type="InterPro" id="IPR027417">
    <property type="entry name" value="P-loop_NTPase"/>
</dbReference>
<dbReference type="Pfam" id="PF13432">
    <property type="entry name" value="TPR_16"/>
    <property type="match status" value="1"/>
</dbReference>
<sequence>MTRGELDEALHGVAVYNPDLLSRDELKRYFVGRLPLLERILADLKRERPGRIGQHRLLLGQRGMGKTSLLRRIAIAVEEAPELDAIWLPLTFPEEQYNVADPADLWLNCLDAIGDVLERRGRTAEAEALDARIESLNDASPETVLNALLDQARQLDRRLLLLLDNVDLILDRLREHHWALREALQSCPELLLFGASARAIEASYQYDAAFYDFFRIDELKGLTEDELRATLIRLAEVGGTPAVAELVERDPARIQTLHLLTGGNPRTTVLLYGVLAQGPGGDVRSDLEGLLDRVTPLYKARFEELPERGQQLVDALALHWDPASARQLADRLGWGVNLVSAQLDRLQVQGVVEKTAPYQGKRALFQLAERFFNIWYLMRASRRVRRRLAWLVRFLRMWFSTQELDTHARSQLARRRANARDAEYSLALAQCVEDAPLRSALENQGLRALLDDGETRRRLGELLDLRGEDAALATKAERMRALAEIRERMTAALEATEVDIDREVFLFQLLGSPSLSLSEKQQMARNAGGWTPNQWRNFSRILDEERQKGQAVFRIDMTALYQAIGEGDMTAFDDIEGAAAAAERLGTSDQLAVALMFHANQHPEESEQAYRRAIEIDSNFAYLWNGLGNLLMQHLARYDEAEQAFRRAIEIDPDFAAPWNGLGNLLKNHLAHYDEAEQAYRHAIEIDPDYAYPWNGLGNLLTQHLARYDEAEQAYRRAIEIAPDFAYPWNGLGNLLQDHLARHDEAEQAYRCAIEINPDFAYPWNGLGNLLQDHLARYDEAKQAYRRAIEIDPDDAAPWYGLGKLLTQHLARYNEAEQAFRRALEIDPDEPAFSNALAWFLYQQDRDLPEARRIAVRAVELAQEHPAHLHCIHTLATILTRLGDWPAAAPLIRRLVDESSTAFIEEIWDDVLTLFQETVQADQAAAARDLLDATEAGERWRPLREALAAAAEGSADYLRLVAPEVRTPARAIFERLTAEPRPVRNAS</sequence>
<organism evidence="3 4">
    <name type="scientific">Thiorhodococcus fuscus</name>
    <dbReference type="NCBI Taxonomy" id="527200"/>
    <lineage>
        <taxon>Bacteria</taxon>
        <taxon>Pseudomonadati</taxon>
        <taxon>Pseudomonadota</taxon>
        <taxon>Gammaproteobacteria</taxon>
        <taxon>Chromatiales</taxon>
        <taxon>Chromatiaceae</taxon>
        <taxon>Thiorhodococcus</taxon>
    </lineage>
</organism>
<reference evidence="4" key="1">
    <citation type="journal article" date="2019" name="Int. J. Syst. Evol. Microbiol.">
        <title>The Global Catalogue of Microorganisms (GCM) 10K type strain sequencing project: providing services to taxonomists for standard genome sequencing and annotation.</title>
        <authorList>
            <consortium name="The Broad Institute Genomics Platform"/>
            <consortium name="The Broad Institute Genome Sequencing Center for Infectious Disease"/>
            <person name="Wu L."/>
            <person name="Ma J."/>
        </authorList>
    </citation>
    <scope>NUCLEOTIDE SEQUENCE [LARGE SCALE GENOMIC DNA]</scope>
    <source>
        <strain evidence="4">KACC 12597</strain>
    </source>
</reference>
<dbReference type="Gene3D" id="3.40.50.300">
    <property type="entry name" value="P-loop containing nucleotide triphosphate hydrolases"/>
    <property type="match status" value="1"/>
</dbReference>
<dbReference type="PANTHER" id="PTHR12558:SF13">
    <property type="entry name" value="CELL DIVISION CYCLE PROTEIN 27 HOMOLOG"/>
    <property type="match status" value="1"/>
</dbReference>
<dbReference type="Pfam" id="PF14559">
    <property type="entry name" value="TPR_19"/>
    <property type="match status" value="1"/>
</dbReference>
<dbReference type="SUPFAM" id="SSF81901">
    <property type="entry name" value="HCP-like"/>
    <property type="match status" value="1"/>
</dbReference>
<dbReference type="InterPro" id="IPR036390">
    <property type="entry name" value="WH_DNA-bd_sf"/>
</dbReference>
<proteinExistence type="predicted"/>
<feature type="domain" description="Orc1-like AAA ATPase" evidence="2">
    <location>
        <begin position="30"/>
        <end position="190"/>
    </location>
</feature>
<evidence type="ECO:0000259" key="2">
    <source>
        <dbReference type="Pfam" id="PF13191"/>
    </source>
</evidence>
<keyword evidence="4" id="KW-1185">Reference proteome</keyword>
<dbReference type="Pfam" id="PF13181">
    <property type="entry name" value="TPR_8"/>
    <property type="match status" value="1"/>
</dbReference>
<dbReference type="InterPro" id="IPR011990">
    <property type="entry name" value="TPR-like_helical_dom_sf"/>
</dbReference>
<dbReference type="SMART" id="SM00028">
    <property type="entry name" value="TPR"/>
    <property type="match status" value="7"/>
</dbReference>
<dbReference type="Gene3D" id="1.25.40.10">
    <property type="entry name" value="Tetratricopeptide repeat domain"/>
    <property type="match status" value="3"/>
</dbReference>
<dbReference type="Pfam" id="PF13431">
    <property type="entry name" value="TPR_17"/>
    <property type="match status" value="1"/>
</dbReference>
<comment type="caution">
    <text evidence="3">The sequence shown here is derived from an EMBL/GenBank/DDBJ whole genome shotgun (WGS) entry which is preliminary data.</text>
</comment>